<protein>
    <recommendedName>
        <fullName evidence="2">Ubiquitin-like domain-containing protein</fullName>
    </recommendedName>
</protein>
<dbReference type="InterPro" id="IPR039159">
    <property type="entry name" value="SAYSD1"/>
</dbReference>
<dbReference type="Pfam" id="PF10260">
    <property type="entry name" value="SAYSvFN"/>
    <property type="match status" value="1"/>
</dbReference>
<evidence type="ECO:0000259" key="2">
    <source>
        <dbReference type="PROSITE" id="PS50053"/>
    </source>
</evidence>
<organism evidence="3 4">
    <name type="scientific">Adiantum capillus-veneris</name>
    <name type="common">Maidenhair fern</name>
    <dbReference type="NCBI Taxonomy" id="13818"/>
    <lineage>
        <taxon>Eukaryota</taxon>
        <taxon>Viridiplantae</taxon>
        <taxon>Streptophyta</taxon>
        <taxon>Embryophyta</taxon>
        <taxon>Tracheophyta</taxon>
        <taxon>Polypodiopsida</taxon>
        <taxon>Polypodiidae</taxon>
        <taxon>Polypodiales</taxon>
        <taxon>Pteridineae</taxon>
        <taxon>Pteridaceae</taxon>
        <taxon>Vittarioideae</taxon>
        <taxon>Adiantum</taxon>
    </lineage>
</organism>
<evidence type="ECO:0000256" key="1">
    <source>
        <dbReference type="SAM" id="Phobius"/>
    </source>
</evidence>
<evidence type="ECO:0000313" key="4">
    <source>
        <dbReference type="Proteomes" id="UP000886520"/>
    </source>
</evidence>
<keyword evidence="1" id="KW-0472">Membrane</keyword>
<gene>
    <name evidence="3" type="ORF">GOP47_0010305</name>
</gene>
<dbReference type="AlphaFoldDB" id="A0A9D4UUH7"/>
<dbReference type="Gene3D" id="3.10.20.90">
    <property type="entry name" value="Phosphatidylinositol 3-kinase Catalytic Subunit, Chain A, domain 1"/>
    <property type="match status" value="1"/>
</dbReference>
<name>A0A9D4UUH7_ADICA</name>
<reference evidence="3" key="1">
    <citation type="submission" date="2021-01" db="EMBL/GenBank/DDBJ databases">
        <title>Adiantum capillus-veneris genome.</title>
        <authorList>
            <person name="Fang Y."/>
            <person name="Liao Q."/>
        </authorList>
    </citation>
    <scope>NUCLEOTIDE SEQUENCE</scope>
    <source>
        <strain evidence="3">H3</strain>
        <tissue evidence="3">Leaf</tissue>
    </source>
</reference>
<sequence>MGHLTSAAVLFILSNLFSPILHPSMHWLPLSAVVLDFLVTPIRSWVVFLFALVLRCLFFRGFGGIEDKGRVEMEIIHVGVKEEPTSINQESQCRVLQVATLRELISKETSLPIERLKLVYKGKTLLDKYKDDSTSVKLTDGDCIVGVVAPKAPPKHVQNRDGFEDDDELRFRAPESASRFQMWVIQFLQKRLKLPDLVLILLFSVSLRGWIMLLGWFSMAPVAYKWDLGPLYILATAFAVIFFNLGKRQEGDASAYSIFNEGFRELPGTLNAERLDRDIRAGQF</sequence>
<dbReference type="InterPro" id="IPR029071">
    <property type="entry name" value="Ubiquitin-like_domsf"/>
</dbReference>
<accession>A0A9D4UUH7</accession>
<dbReference type="PANTHER" id="PTHR13527">
    <property type="entry name" value="SAYSVFN DOMAIN-CONTAINING PROTEIN 1"/>
    <property type="match status" value="1"/>
</dbReference>
<dbReference type="InterPro" id="IPR019387">
    <property type="entry name" value="SAYSvFN_dom"/>
</dbReference>
<feature type="domain" description="Ubiquitin-like" evidence="2">
    <location>
        <begin position="98"/>
        <end position="153"/>
    </location>
</feature>
<feature type="transmembrane region" description="Helical" evidence="1">
    <location>
        <begin position="197"/>
        <end position="217"/>
    </location>
</feature>
<proteinExistence type="predicted"/>
<dbReference type="Proteomes" id="UP000886520">
    <property type="component" value="Chromosome 10"/>
</dbReference>
<keyword evidence="4" id="KW-1185">Reference proteome</keyword>
<keyword evidence="1" id="KW-0812">Transmembrane</keyword>
<dbReference type="EMBL" id="JABFUD020000010">
    <property type="protein sequence ID" value="KAI5074344.1"/>
    <property type="molecule type" value="Genomic_DNA"/>
</dbReference>
<dbReference type="PROSITE" id="PS50053">
    <property type="entry name" value="UBIQUITIN_2"/>
    <property type="match status" value="1"/>
</dbReference>
<dbReference type="OrthoDB" id="71310at2759"/>
<keyword evidence="1" id="KW-1133">Transmembrane helix</keyword>
<feature type="transmembrane region" description="Helical" evidence="1">
    <location>
        <begin position="42"/>
        <end position="63"/>
    </location>
</feature>
<dbReference type="PANTHER" id="PTHR13527:SF0">
    <property type="entry name" value="SAYSVFN DOMAIN-CONTAINING PROTEIN 1"/>
    <property type="match status" value="1"/>
</dbReference>
<comment type="caution">
    <text evidence="3">The sequence shown here is derived from an EMBL/GenBank/DDBJ whole genome shotgun (WGS) entry which is preliminary data.</text>
</comment>
<dbReference type="InterPro" id="IPR000626">
    <property type="entry name" value="Ubiquitin-like_dom"/>
</dbReference>
<evidence type="ECO:0000313" key="3">
    <source>
        <dbReference type="EMBL" id="KAI5074344.1"/>
    </source>
</evidence>
<feature type="transmembrane region" description="Helical" evidence="1">
    <location>
        <begin position="229"/>
        <end position="246"/>
    </location>
</feature>
<dbReference type="SUPFAM" id="SSF54236">
    <property type="entry name" value="Ubiquitin-like"/>
    <property type="match status" value="1"/>
</dbReference>
<dbReference type="CDD" id="cd17039">
    <property type="entry name" value="Ubl_ubiquitin_like"/>
    <property type="match status" value="1"/>
</dbReference>